<proteinExistence type="inferred from homology"/>
<comment type="caution">
    <text evidence="3">The sequence shown here is derived from an EMBL/GenBank/DDBJ whole genome shotgun (WGS) entry which is preliminary data.</text>
</comment>
<dbReference type="Pfam" id="PF03401">
    <property type="entry name" value="TctC"/>
    <property type="match status" value="1"/>
</dbReference>
<feature type="signal peptide" evidence="2">
    <location>
        <begin position="1"/>
        <end position="31"/>
    </location>
</feature>
<evidence type="ECO:0000313" key="3">
    <source>
        <dbReference type="EMBL" id="MVS98830.1"/>
    </source>
</evidence>
<accession>A0A7X3FQN8</accession>
<dbReference type="PANTHER" id="PTHR42928">
    <property type="entry name" value="TRICARBOXYLATE-BINDING PROTEIN"/>
    <property type="match status" value="1"/>
</dbReference>
<evidence type="ECO:0000313" key="4">
    <source>
        <dbReference type="Proteomes" id="UP000438106"/>
    </source>
</evidence>
<dbReference type="Proteomes" id="UP000438106">
    <property type="component" value="Unassembled WGS sequence"/>
</dbReference>
<dbReference type="AlphaFoldDB" id="A0A7X3FQN8"/>
<dbReference type="CDD" id="cd07012">
    <property type="entry name" value="PBP2_Bug_TTT"/>
    <property type="match status" value="1"/>
</dbReference>
<dbReference type="SUPFAM" id="SSF53850">
    <property type="entry name" value="Periplasmic binding protein-like II"/>
    <property type="match status" value="1"/>
</dbReference>
<evidence type="ECO:0000256" key="2">
    <source>
        <dbReference type="SAM" id="SignalP"/>
    </source>
</evidence>
<sequence>MSLNRPITRRTVLGGAAAALALSVAPRSVLGADYPSRPVTVVVPWGAGGGTDATGRMIAALLEKRLGGSFNVVNRTGGSGVVGHSAIANAAPDGYTIGLVTVEITMMHHVGLTELTSADYTPLGLMNADSPGITVSSDSPYGDVESLAKAIAESEPGTFKASGTGQGGIWHLALIGWLLSMDLAPDHVTWVPSEGSAPAMQDLIAGGIDLVTVSLAETKAMVDAGRAKNLALMADARAASHPDVPTVKEAGGQFSLSTWRGICGPKDMDPVAAEAISTALAEIAQDPEFVEFMNSRGFGITYLDPAAHADMMSTTDAIMSDALTAAGLASS</sequence>
<reference evidence="3 4" key="1">
    <citation type="submission" date="2019-12" db="EMBL/GenBank/DDBJ databases">
        <title>Devosia maris sp. nov., isolated from the deep seawater.</title>
        <authorList>
            <person name="Liu Y."/>
        </authorList>
    </citation>
    <scope>NUCLEOTIDE SEQUENCE [LARGE SCALE GENOMIC DNA]</scope>
    <source>
        <strain evidence="3 4">L53-10-65</strain>
    </source>
</reference>
<evidence type="ECO:0000256" key="1">
    <source>
        <dbReference type="ARBA" id="ARBA00006987"/>
    </source>
</evidence>
<dbReference type="InterPro" id="IPR042100">
    <property type="entry name" value="Bug_dom1"/>
</dbReference>
<keyword evidence="4" id="KW-1185">Reference proteome</keyword>
<feature type="chain" id="PRO_5031451500" evidence="2">
    <location>
        <begin position="32"/>
        <end position="331"/>
    </location>
</feature>
<dbReference type="PANTHER" id="PTHR42928:SF5">
    <property type="entry name" value="BLR1237 PROTEIN"/>
    <property type="match status" value="1"/>
</dbReference>
<keyword evidence="2" id="KW-0732">Signal</keyword>
<dbReference type="InterPro" id="IPR006311">
    <property type="entry name" value="TAT_signal"/>
</dbReference>
<name>A0A7X3FQN8_9HYPH</name>
<dbReference type="PIRSF" id="PIRSF017082">
    <property type="entry name" value="YflP"/>
    <property type="match status" value="1"/>
</dbReference>
<dbReference type="EMBL" id="WQRF01000001">
    <property type="protein sequence ID" value="MVS98830.1"/>
    <property type="molecule type" value="Genomic_DNA"/>
</dbReference>
<dbReference type="Gene3D" id="3.40.190.10">
    <property type="entry name" value="Periplasmic binding protein-like II"/>
    <property type="match status" value="1"/>
</dbReference>
<dbReference type="PROSITE" id="PS51318">
    <property type="entry name" value="TAT"/>
    <property type="match status" value="1"/>
</dbReference>
<organism evidence="3 4">
    <name type="scientific">Devosia marina</name>
    <dbReference type="NCBI Taxonomy" id="2683198"/>
    <lineage>
        <taxon>Bacteria</taxon>
        <taxon>Pseudomonadati</taxon>
        <taxon>Pseudomonadota</taxon>
        <taxon>Alphaproteobacteria</taxon>
        <taxon>Hyphomicrobiales</taxon>
        <taxon>Devosiaceae</taxon>
        <taxon>Devosia</taxon>
    </lineage>
</organism>
<dbReference type="InterPro" id="IPR005064">
    <property type="entry name" value="BUG"/>
</dbReference>
<gene>
    <name evidence="3" type="ORF">GO014_07325</name>
</gene>
<protein>
    <submittedName>
        <fullName evidence="3">Tripartite tricarboxylate transporter substrate binding protein</fullName>
    </submittedName>
</protein>
<comment type="similarity">
    <text evidence="1">Belongs to the UPF0065 (bug) family.</text>
</comment>
<dbReference type="Gene3D" id="3.40.190.150">
    <property type="entry name" value="Bordetella uptake gene, domain 1"/>
    <property type="match status" value="1"/>
</dbReference>
<dbReference type="RefSeq" id="WP_157289675.1">
    <property type="nucleotide sequence ID" value="NZ_WQRF01000001.1"/>
</dbReference>